<feature type="domain" description="ABC transmembrane type-1" evidence="8">
    <location>
        <begin position="104"/>
        <end position="305"/>
    </location>
</feature>
<feature type="transmembrane region" description="Helical" evidence="7">
    <location>
        <begin position="108"/>
        <end position="131"/>
    </location>
</feature>
<evidence type="ECO:0000313" key="10">
    <source>
        <dbReference type="Proteomes" id="UP000198577"/>
    </source>
</evidence>
<dbReference type="InterPro" id="IPR000515">
    <property type="entry name" value="MetI-like"/>
</dbReference>
<dbReference type="EMBL" id="FOXR01000003">
    <property type="protein sequence ID" value="SFP75683.1"/>
    <property type="molecule type" value="Genomic_DNA"/>
</dbReference>
<dbReference type="GO" id="GO:0055085">
    <property type="term" value="P:transmembrane transport"/>
    <property type="evidence" value="ECO:0007669"/>
    <property type="project" value="InterPro"/>
</dbReference>
<dbReference type="CDD" id="cd06261">
    <property type="entry name" value="TM_PBP2"/>
    <property type="match status" value="1"/>
</dbReference>
<evidence type="ECO:0000256" key="3">
    <source>
        <dbReference type="ARBA" id="ARBA00022475"/>
    </source>
</evidence>
<keyword evidence="3" id="KW-1003">Cell membrane</keyword>
<evidence type="ECO:0000256" key="7">
    <source>
        <dbReference type="RuleBase" id="RU363032"/>
    </source>
</evidence>
<keyword evidence="10" id="KW-1185">Reference proteome</keyword>
<keyword evidence="4 7" id="KW-0812">Transmembrane</keyword>
<protein>
    <submittedName>
        <fullName evidence="9">Peptide/nickel transport system permease protein</fullName>
    </submittedName>
</protein>
<dbReference type="PANTHER" id="PTHR43163">
    <property type="entry name" value="DIPEPTIDE TRANSPORT SYSTEM PERMEASE PROTEIN DPPB-RELATED"/>
    <property type="match status" value="1"/>
</dbReference>
<proteinExistence type="inferred from homology"/>
<comment type="subcellular location">
    <subcellularLocation>
        <location evidence="1 7">Cell membrane</location>
        <topology evidence="1 7">Multi-pass membrane protein</topology>
    </subcellularLocation>
</comment>
<dbReference type="STRING" id="937334.SAMN05444406_103102"/>
<gene>
    <name evidence="9" type="ORF">SAMN05444406_103102</name>
</gene>
<feature type="transmembrane region" description="Helical" evidence="7">
    <location>
        <begin position="6"/>
        <end position="28"/>
    </location>
</feature>
<dbReference type="PANTHER" id="PTHR43163:SF6">
    <property type="entry name" value="DIPEPTIDE TRANSPORT SYSTEM PERMEASE PROTEIN DPPB-RELATED"/>
    <property type="match status" value="1"/>
</dbReference>
<evidence type="ECO:0000256" key="4">
    <source>
        <dbReference type="ARBA" id="ARBA00022692"/>
    </source>
</evidence>
<feature type="transmembrane region" description="Helical" evidence="7">
    <location>
        <begin position="151"/>
        <end position="170"/>
    </location>
</feature>
<dbReference type="Gene3D" id="1.10.3720.10">
    <property type="entry name" value="MetI-like"/>
    <property type="match status" value="1"/>
</dbReference>
<dbReference type="PROSITE" id="PS50928">
    <property type="entry name" value="ABC_TM1"/>
    <property type="match status" value="1"/>
</dbReference>
<dbReference type="AlphaFoldDB" id="A0A1I5SY46"/>
<sequence>MVLKYIVKRVAFIIVALFFVSLITFILVKSAPGSYIETERLLSQNITDITVPPEVKAAWEKAYQLDKPEWQQFLIFLSNAARFEFGPSFQYPSTTIEKIIMRTFPISFRLAVMAIGLALVIGIPLGIIAAFKRNTVIDRIATLVSMIGTSLPNYVIAVFLIYILALKLHLVPSIGWGEPKNYVLPVLSLAIAPIGSITRYMRASLIETLNKEYIRVAWAKGGGFRQVVLKHALRNSLIPLITVVGPQLAYLTVGTVFVENLFNIPGLGKFYASAAIYRDYPMVMGTTVFFATIVMFTNLIVDIIYGILDPRIRKHSMLEG</sequence>
<evidence type="ECO:0000256" key="2">
    <source>
        <dbReference type="ARBA" id="ARBA00022448"/>
    </source>
</evidence>
<feature type="transmembrane region" description="Helical" evidence="7">
    <location>
        <begin position="182"/>
        <end position="201"/>
    </location>
</feature>
<accession>A0A1I5SY46</accession>
<keyword evidence="5 7" id="KW-1133">Transmembrane helix</keyword>
<evidence type="ECO:0000259" key="8">
    <source>
        <dbReference type="PROSITE" id="PS50928"/>
    </source>
</evidence>
<evidence type="ECO:0000313" key="9">
    <source>
        <dbReference type="EMBL" id="SFP75683.1"/>
    </source>
</evidence>
<reference evidence="9 10" key="1">
    <citation type="submission" date="2016-10" db="EMBL/GenBank/DDBJ databases">
        <authorList>
            <person name="de Groot N.N."/>
        </authorList>
    </citation>
    <scope>NUCLEOTIDE SEQUENCE [LARGE SCALE GENOMIC DNA]</scope>
    <source>
        <strain evidence="9 10">DSM 20678</strain>
    </source>
</reference>
<organism evidence="9 10">
    <name type="scientific">Caldicoprobacter faecalis</name>
    <dbReference type="NCBI Taxonomy" id="937334"/>
    <lineage>
        <taxon>Bacteria</taxon>
        <taxon>Bacillati</taxon>
        <taxon>Bacillota</taxon>
        <taxon>Clostridia</taxon>
        <taxon>Caldicoprobacterales</taxon>
        <taxon>Caldicoprobacteraceae</taxon>
        <taxon>Caldicoprobacter</taxon>
    </lineage>
</organism>
<comment type="similarity">
    <text evidence="7">Belongs to the binding-protein-dependent transport system permease family.</text>
</comment>
<dbReference type="GO" id="GO:0005886">
    <property type="term" value="C:plasma membrane"/>
    <property type="evidence" value="ECO:0007669"/>
    <property type="project" value="UniProtKB-SubCell"/>
</dbReference>
<dbReference type="Proteomes" id="UP000198577">
    <property type="component" value="Unassembled WGS sequence"/>
</dbReference>
<dbReference type="Pfam" id="PF00528">
    <property type="entry name" value="BPD_transp_1"/>
    <property type="match status" value="1"/>
</dbReference>
<dbReference type="SUPFAM" id="SSF161098">
    <property type="entry name" value="MetI-like"/>
    <property type="match status" value="1"/>
</dbReference>
<dbReference type="InterPro" id="IPR035906">
    <property type="entry name" value="MetI-like_sf"/>
</dbReference>
<evidence type="ECO:0000256" key="6">
    <source>
        <dbReference type="ARBA" id="ARBA00023136"/>
    </source>
</evidence>
<evidence type="ECO:0000256" key="5">
    <source>
        <dbReference type="ARBA" id="ARBA00022989"/>
    </source>
</evidence>
<name>A0A1I5SY46_9FIRM</name>
<evidence type="ECO:0000256" key="1">
    <source>
        <dbReference type="ARBA" id="ARBA00004651"/>
    </source>
</evidence>
<feature type="transmembrane region" description="Helical" evidence="7">
    <location>
        <begin position="288"/>
        <end position="308"/>
    </location>
</feature>
<keyword evidence="2 7" id="KW-0813">Transport</keyword>
<keyword evidence="6 7" id="KW-0472">Membrane</keyword>